<dbReference type="Proteomes" id="UP001221142">
    <property type="component" value="Unassembled WGS sequence"/>
</dbReference>
<keyword evidence="3" id="KW-1185">Reference proteome</keyword>
<dbReference type="AlphaFoldDB" id="A0AAD7F8G5"/>
<protein>
    <submittedName>
        <fullName evidence="2">Uncharacterized protein</fullName>
    </submittedName>
</protein>
<feature type="region of interest" description="Disordered" evidence="1">
    <location>
        <begin position="169"/>
        <end position="190"/>
    </location>
</feature>
<proteinExistence type="predicted"/>
<name>A0AAD7F8G5_9AGAR</name>
<dbReference type="EMBL" id="JARKIF010000043">
    <property type="protein sequence ID" value="KAJ7608702.1"/>
    <property type="molecule type" value="Genomic_DNA"/>
</dbReference>
<feature type="compositionally biased region" description="Low complexity" evidence="1">
    <location>
        <begin position="169"/>
        <end position="178"/>
    </location>
</feature>
<comment type="caution">
    <text evidence="2">The sequence shown here is derived from an EMBL/GenBank/DDBJ whole genome shotgun (WGS) entry which is preliminary data.</text>
</comment>
<accession>A0AAD7F8G5</accession>
<sequence length="268" mass="30180">MPTTIRSLSRGTTRHATRWDQVTVELWVAVTTACAYSGYQSYSLHSALPLGPCQPRHANCERKLFHHPPFFVLQMSAKSFSSSSNLRHPGQSPVYRMSAIFRAHRGKRLSVSRVLSNIQVPIPTRLSSIHSRPTVTRPARECRAHSHAALCWRQFWPLSSHGGYQARSRCTRASSRRTPPAAPHDGSLRRMNSHSAAFSSFHLRHPARSSMYRLSAIFRGQHATFSRTRLLESPASRLLQSSGSRTNARSAQSFVCSRLRHSPQHSHV</sequence>
<evidence type="ECO:0000256" key="1">
    <source>
        <dbReference type="SAM" id="MobiDB-lite"/>
    </source>
</evidence>
<reference evidence="2" key="1">
    <citation type="submission" date="2023-03" db="EMBL/GenBank/DDBJ databases">
        <title>Massive genome expansion in bonnet fungi (Mycena s.s.) driven by repeated elements and novel gene families across ecological guilds.</title>
        <authorList>
            <consortium name="Lawrence Berkeley National Laboratory"/>
            <person name="Harder C.B."/>
            <person name="Miyauchi S."/>
            <person name="Viragh M."/>
            <person name="Kuo A."/>
            <person name="Thoen E."/>
            <person name="Andreopoulos B."/>
            <person name="Lu D."/>
            <person name="Skrede I."/>
            <person name="Drula E."/>
            <person name="Henrissat B."/>
            <person name="Morin E."/>
            <person name="Kohler A."/>
            <person name="Barry K."/>
            <person name="LaButti K."/>
            <person name="Morin E."/>
            <person name="Salamov A."/>
            <person name="Lipzen A."/>
            <person name="Mereny Z."/>
            <person name="Hegedus B."/>
            <person name="Baldrian P."/>
            <person name="Stursova M."/>
            <person name="Weitz H."/>
            <person name="Taylor A."/>
            <person name="Grigoriev I.V."/>
            <person name="Nagy L.G."/>
            <person name="Martin F."/>
            <person name="Kauserud H."/>
        </authorList>
    </citation>
    <scope>NUCLEOTIDE SEQUENCE</scope>
    <source>
        <strain evidence="2">9284</strain>
    </source>
</reference>
<evidence type="ECO:0000313" key="3">
    <source>
        <dbReference type="Proteomes" id="UP001221142"/>
    </source>
</evidence>
<evidence type="ECO:0000313" key="2">
    <source>
        <dbReference type="EMBL" id="KAJ7608702.1"/>
    </source>
</evidence>
<gene>
    <name evidence="2" type="ORF">FB45DRAFT_378857</name>
</gene>
<organism evidence="2 3">
    <name type="scientific">Roridomyces roridus</name>
    <dbReference type="NCBI Taxonomy" id="1738132"/>
    <lineage>
        <taxon>Eukaryota</taxon>
        <taxon>Fungi</taxon>
        <taxon>Dikarya</taxon>
        <taxon>Basidiomycota</taxon>
        <taxon>Agaricomycotina</taxon>
        <taxon>Agaricomycetes</taxon>
        <taxon>Agaricomycetidae</taxon>
        <taxon>Agaricales</taxon>
        <taxon>Marasmiineae</taxon>
        <taxon>Mycenaceae</taxon>
        <taxon>Roridomyces</taxon>
    </lineage>
</organism>